<name>A0A109JSK5_9HYPH</name>
<proteinExistence type="predicted"/>
<dbReference type="SUPFAM" id="SSF51556">
    <property type="entry name" value="Metallo-dependent hydrolases"/>
    <property type="match status" value="1"/>
</dbReference>
<comment type="caution">
    <text evidence="3">The sequence shown here is derived from an EMBL/GenBank/DDBJ whole genome shotgun (WGS) entry which is preliminary data.</text>
</comment>
<gene>
    <name evidence="3" type="ORF">AS026_02625</name>
</gene>
<protein>
    <recommendedName>
        <fullName evidence="2">Amidohydrolase-related domain-containing protein</fullName>
    </recommendedName>
</protein>
<keyword evidence="1" id="KW-0456">Lyase</keyword>
<dbReference type="Gene3D" id="3.20.20.140">
    <property type="entry name" value="Metal-dependent hydrolases"/>
    <property type="match status" value="1"/>
</dbReference>
<evidence type="ECO:0000259" key="2">
    <source>
        <dbReference type="Pfam" id="PF04909"/>
    </source>
</evidence>
<dbReference type="GO" id="GO:0016831">
    <property type="term" value="F:carboxy-lyase activity"/>
    <property type="evidence" value="ECO:0007669"/>
    <property type="project" value="InterPro"/>
</dbReference>
<dbReference type="PANTHER" id="PTHR21240">
    <property type="entry name" value="2-AMINO-3-CARBOXYLMUCONATE-6-SEMIALDEHYDE DECARBOXYLASE"/>
    <property type="match status" value="1"/>
</dbReference>
<dbReference type="RefSeq" id="WP_062369843.1">
    <property type="nucleotide sequence ID" value="NZ_LNCD01000062.1"/>
</dbReference>
<dbReference type="Proteomes" id="UP000068164">
    <property type="component" value="Unassembled WGS sequence"/>
</dbReference>
<dbReference type="GO" id="GO:0016787">
    <property type="term" value="F:hydrolase activity"/>
    <property type="evidence" value="ECO:0007669"/>
    <property type="project" value="InterPro"/>
</dbReference>
<dbReference type="InterPro" id="IPR006680">
    <property type="entry name" value="Amidohydro-rel"/>
</dbReference>
<evidence type="ECO:0000313" key="4">
    <source>
        <dbReference type="Proteomes" id="UP000068164"/>
    </source>
</evidence>
<sequence length="282" mass="32428">MGKPIDILGHLFTPESIEKHFLGDEEELAVFESLGRAKTLKGMTVEEFREYAKNVGLGRTNIASFYGWSYRFQRPYLHVTPEEVYEVTKQLPGLAYGLYGVNPFEALRGVKHFEKSVKEYGFVGIHVHPHGFDLGPDHAYYFPYYAKCVELGVPAVFSMGHTLDFMPIENGRPARLDKIALYFPELKIVCTHTGWPWVEEAIALASKHPNVYLGTSAYAPKYWKPEMTKFINSWGQDKVLWGSDFPLVKHQEAFDQLEELNLKPQVKEKLLWQNAEKVFSYK</sequence>
<evidence type="ECO:0000256" key="1">
    <source>
        <dbReference type="ARBA" id="ARBA00023239"/>
    </source>
</evidence>
<reference evidence="3 4" key="1">
    <citation type="submission" date="2015-11" db="EMBL/GenBank/DDBJ databases">
        <title>Draft Genome Sequence of the Strain BR 10423 (Rhizobium sp.) isolated from nodules of Mimosa pudica.</title>
        <authorList>
            <person name="Barauna A.C."/>
            <person name="Zilli J.E."/>
            <person name="Simoes-Araujo J.L."/>
            <person name="Reis V.M."/>
            <person name="James E.K."/>
            <person name="Reis F.B.Jr."/>
            <person name="Rouws L.F."/>
            <person name="Passos S.R."/>
            <person name="Gois S.R."/>
        </authorList>
    </citation>
    <scope>NUCLEOTIDE SEQUENCE [LARGE SCALE GENOMIC DNA]</scope>
    <source>
        <strain evidence="3 4">BR10423</strain>
    </source>
</reference>
<feature type="domain" description="Amidohydrolase-related" evidence="2">
    <location>
        <begin position="82"/>
        <end position="279"/>
    </location>
</feature>
<dbReference type="Pfam" id="PF04909">
    <property type="entry name" value="Amidohydro_2"/>
    <property type="match status" value="1"/>
</dbReference>
<accession>A0A109JSK5</accession>
<dbReference type="PANTHER" id="PTHR21240:SF19">
    <property type="entry name" value="CATALYTIC_ HYDROLASE"/>
    <property type="match status" value="1"/>
</dbReference>
<keyword evidence="4" id="KW-1185">Reference proteome</keyword>
<dbReference type="EMBL" id="LNCD01000062">
    <property type="protein sequence ID" value="KWV54179.1"/>
    <property type="molecule type" value="Genomic_DNA"/>
</dbReference>
<dbReference type="InterPro" id="IPR032466">
    <property type="entry name" value="Metal_Hydrolase"/>
</dbReference>
<dbReference type="OrthoDB" id="7325417at2"/>
<dbReference type="InterPro" id="IPR032465">
    <property type="entry name" value="ACMSD"/>
</dbReference>
<dbReference type="AlphaFoldDB" id="A0A109JSK5"/>
<organism evidence="3 4">
    <name type="scientific">Rhizobium altiplani</name>
    <dbReference type="NCBI Taxonomy" id="1864509"/>
    <lineage>
        <taxon>Bacteria</taxon>
        <taxon>Pseudomonadati</taxon>
        <taxon>Pseudomonadota</taxon>
        <taxon>Alphaproteobacteria</taxon>
        <taxon>Hyphomicrobiales</taxon>
        <taxon>Rhizobiaceae</taxon>
        <taxon>Rhizobium/Agrobacterium group</taxon>
        <taxon>Rhizobium</taxon>
    </lineage>
</organism>
<evidence type="ECO:0000313" key="3">
    <source>
        <dbReference type="EMBL" id="KWV54179.1"/>
    </source>
</evidence>